<protein>
    <submittedName>
        <fullName evidence="1">Uncharacterized protein</fullName>
    </submittedName>
</protein>
<organism evidence="1 2">
    <name type="scientific">Babjeviella inositovora NRRL Y-12698</name>
    <dbReference type="NCBI Taxonomy" id="984486"/>
    <lineage>
        <taxon>Eukaryota</taxon>
        <taxon>Fungi</taxon>
        <taxon>Dikarya</taxon>
        <taxon>Ascomycota</taxon>
        <taxon>Saccharomycotina</taxon>
        <taxon>Pichiomycetes</taxon>
        <taxon>Serinales incertae sedis</taxon>
        <taxon>Babjeviella</taxon>
    </lineage>
</organism>
<proteinExistence type="predicted"/>
<dbReference type="GeneID" id="30147769"/>
<sequence length="64" mass="7374">MGYLWYICIPFDESIVPRSLQVRHLLVYNFVSLTYMGHTNASWVTDMSNSVPGKGYREFSPSVL</sequence>
<gene>
    <name evidence="1" type="ORF">BABINDRAFT_163447</name>
</gene>
<keyword evidence="2" id="KW-1185">Reference proteome</keyword>
<accession>A0A1E3QJU7</accession>
<dbReference type="RefSeq" id="XP_018983072.1">
    <property type="nucleotide sequence ID" value="XM_019129916.1"/>
</dbReference>
<dbReference type="Proteomes" id="UP000094336">
    <property type="component" value="Unassembled WGS sequence"/>
</dbReference>
<name>A0A1E3QJU7_9ASCO</name>
<dbReference type="EMBL" id="KV454439">
    <property type="protein sequence ID" value="ODQ77744.1"/>
    <property type="molecule type" value="Genomic_DNA"/>
</dbReference>
<evidence type="ECO:0000313" key="2">
    <source>
        <dbReference type="Proteomes" id="UP000094336"/>
    </source>
</evidence>
<dbReference type="AlphaFoldDB" id="A0A1E3QJU7"/>
<evidence type="ECO:0000313" key="1">
    <source>
        <dbReference type="EMBL" id="ODQ77744.1"/>
    </source>
</evidence>
<reference evidence="2" key="1">
    <citation type="submission" date="2016-05" db="EMBL/GenBank/DDBJ databases">
        <title>Comparative genomics of biotechnologically important yeasts.</title>
        <authorList>
            <consortium name="DOE Joint Genome Institute"/>
            <person name="Riley R."/>
            <person name="Haridas S."/>
            <person name="Wolfe K.H."/>
            <person name="Lopes M.R."/>
            <person name="Hittinger C.T."/>
            <person name="Goker M."/>
            <person name="Salamov A."/>
            <person name="Wisecaver J."/>
            <person name="Long T.M."/>
            <person name="Aerts A.L."/>
            <person name="Barry K."/>
            <person name="Choi C."/>
            <person name="Clum A."/>
            <person name="Coughlan A.Y."/>
            <person name="Deshpande S."/>
            <person name="Douglass A.P."/>
            <person name="Hanson S.J."/>
            <person name="Klenk H.-P."/>
            <person name="Labutti K."/>
            <person name="Lapidus A."/>
            <person name="Lindquist E."/>
            <person name="Lipzen A."/>
            <person name="Meier-Kolthoff J.P."/>
            <person name="Ohm R.A."/>
            <person name="Otillar R.P."/>
            <person name="Pangilinan J."/>
            <person name="Peng Y."/>
            <person name="Rokas A."/>
            <person name="Rosa C.A."/>
            <person name="Scheuner C."/>
            <person name="Sibirny A.A."/>
            <person name="Slot J.C."/>
            <person name="Stielow J.B."/>
            <person name="Sun H."/>
            <person name="Kurtzman C.P."/>
            <person name="Blackwell M."/>
            <person name="Grigoriev I.V."/>
            <person name="Jeffries T.W."/>
        </authorList>
    </citation>
    <scope>NUCLEOTIDE SEQUENCE [LARGE SCALE GENOMIC DNA]</scope>
    <source>
        <strain evidence="2">NRRL Y-12698</strain>
    </source>
</reference>